<evidence type="ECO:0000313" key="2">
    <source>
        <dbReference type="Proteomes" id="UP001732700"/>
    </source>
</evidence>
<keyword evidence="2" id="KW-1185">Reference proteome</keyword>
<dbReference type="Proteomes" id="UP001732700">
    <property type="component" value="Chromosome 4D"/>
</dbReference>
<sequence length="422" mass="47962">MKEKKLAADSISKHKKGEAAFQQVPYMAPARQMSLDELPQEMLDEVVRRLPCRVDRARLRCCNTYWRDSIKNCCEPLQLPWLLLPSAVELLYYTVTGERFRRFHPIPIEFQHAHFAGASDGDWLFLVSDDPCRHQLFHLFSGWSITLPTAISMESRQVDVRVISAVLSGNPHCEGFMVAAIVEVAEGGNKRAACWRQNMPLWGDCGNVALQRAGVLPAEGRYLPLDMESVDLVHIGGTFWYLTSEEELVKLIPVADLHGQLRLVAIGLNVRVRNDFEPDEEVDDDEVFEKGEGEVIRRYLVESSGLPIMVVRIIEGHWTVGLRLFRLQSDNVNSWWDELFELPGETLFIGHGCSRSYKIGQDILKIYFFHDRITRLGGRNLYWRTDNGIVTDSGVLAWPVLVWDGVPVPAASDQAPPTWVLH</sequence>
<evidence type="ECO:0000313" key="1">
    <source>
        <dbReference type="EnsemblPlants" id="AVESA.00010b.r2.4DG0735280.1.CDS"/>
    </source>
</evidence>
<reference evidence="1" key="1">
    <citation type="submission" date="2021-05" db="EMBL/GenBank/DDBJ databases">
        <authorList>
            <person name="Scholz U."/>
            <person name="Mascher M."/>
            <person name="Fiebig A."/>
        </authorList>
    </citation>
    <scope>NUCLEOTIDE SEQUENCE [LARGE SCALE GENOMIC DNA]</scope>
</reference>
<accession>A0ACD5X3Y1</accession>
<name>A0ACD5X3Y1_AVESA</name>
<protein>
    <submittedName>
        <fullName evidence="1">Uncharacterized protein</fullName>
    </submittedName>
</protein>
<organism evidence="1 2">
    <name type="scientific">Avena sativa</name>
    <name type="common">Oat</name>
    <dbReference type="NCBI Taxonomy" id="4498"/>
    <lineage>
        <taxon>Eukaryota</taxon>
        <taxon>Viridiplantae</taxon>
        <taxon>Streptophyta</taxon>
        <taxon>Embryophyta</taxon>
        <taxon>Tracheophyta</taxon>
        <taxon>Spermatophyta</taxon>
        <taxon>Magnoliopsida</taxon>
        <taxon>Liliopsida</taxon>
        <taxon>Poales</taxon>
        <taxon>Poaceae</taxon>
        <taxon>BOP clade</taxon>
        <taxon>Pooideae</taxon>
        <taxon>Poodae</taxon>
        <taxon>Poeae</taxon>
        <taxon>Poeae Chloroplast Group 1 (Aveneae type)</taxon>
        <taxon>Aveninae</taxon>
        <taxon>Avena</taxon>
    </lineage>
</organism>
<proteinExistence type="predicted"/>
<dbReference type="EnsemblPlants" id="AVESA.00010b.r2.4DG0735280.1">
    <property type="protein sequence ID" value="AVESA.00010b.r2.4DG0735280.1.CDS"/>
    <property type="gene ID" value="AVESA.00010b.r2.4DG0735280"/>
</dbReference>
<reference evidence="1" key="2">
    <citation type="submission" date="2025-09" db="UniProtKB">
        <authorList>
            <consortium name="EnsemblPlants"/>
        </authorList>
    </citation>
    <scope>IDENTIFICATION</scope>
</reference>